<name>A0A8J6HBA0_TENMO</name>
<evidence type="ECO:0000313" key="2">
    <source>
        <dbReference type="Proteomes" id="UP000719412"/>
    </source>
</evidence>
<dbReference type="Proteomes" id="UP000719412">
    <property type="component" value="Unassembled WGS sequence"/>
</dbReference>
<proteinExistence type="predicted"/>
<keyword evidence="2" id="KW-1185">Reference proteome</keyword>
<reference evidence="1" key="1">
    <citation type="journal article" date="2020" name="J Insects Food Feed">
        <title>The yellow mealworm (Tenebrio molitor) genome: a resource for the emerging insects as food and feed industry.</title>
        <authorList>
            <person name="Eriksson T."/>
            <person name="Andere A."/>
            <person name="Kelstrup H."/>
            <person name="Emery V."/>
            <person name="Picard C."/>
        </authorList>
    </citation>
    <scope>NUCLEOTIDE SEQUENCE</scope>
    <source>
        <strain evidence="1">Stoneville</strain>
        <tissue evidence="1">Whole head</tissue>
    </source>
</reference>
<organism evidence="1 2">
    <name type="scientific">Tenebrio molitor</name>
    <name type="common">Yellow mealworm beetle</name>
    <dbReference type="NCBI Taxonomy" id="7067"/>
    <lineage>
        <taxon>Eukaryota</taxon>
        <taxon>Metazoa</taxon>
        <taxon>Ecdysozoa</taxon>
        <taxon>Arthropoda</taxon>
        <taxon>Hexapoda</taxon>
        <taxon>Insecta</taxon>
        <taxon>Pterygota</taxon>
        <taxon>Neoptera</taxon>
        <taxon>Endopterygota</taxon>
        <taxon>Coleoptera</taxon>
        <taxon>Polyphaga</taxon>
        <taxon>Cucujiformia</taxon>
        <taxon>Tenebrionidae</taxon>
        <taxon>Tenebrio</taxon>
    </lineage>
</organism>
<sequence length="259" mass="28849">MDVSDSRDVSWIHYLDTDIYRADSEISLAVASPAPSLLFPRKTRGIFLPERVMKSATGPEFAYLGSSSPSSCKKAQQNQYGFSVRGLRRNLNKIGRLTGVSPRSALCRPPSNLNRSMAAIIRHQVDAATASEKLLVREGPCYVINAISHETFETGLLQDENVFDNIPPAHPPFANVFLRKKQTTPSRTSTRRVLECTCSEIIERYTQTLLDYVRRVEPLLSLNPRLGEKRCEGVGMYIGALMFAGGSQRLRGRKSRSNG</sequence>
<reference evidence="1" key="2">
    <citation type="submission" date="2021-08" db="EMBL/GenBank/DDBJ databases">
        <authorList>
            <person name="Eriksson T."/>
        </authorList>
    </citation>
    <scope>NUCLEOTIDE SEQUENCE</scope>
    <source>
        <strain evidence="1">Stoneville</strain>
        <tissue evidence="1">Whole head</tissue>
    </source>
</reference>
<evidence type="ECO:0000313" key="1">
    <source>
        <dbReference type="EMBL" id="KAH0811348.1"/>
    </source>
</evidence>
<dbReference type="EMBL" id="JABDTM020026865">
    <property type="protein sequence ID" value="KAH0811348.1"/>
    <property type="molecule type" value="Genomic_DNA"/>
</dbReference>
<gene>
    <name evidence="1" type="ORF">GEV33_011444</name>
</gene>
<dbReference type="AlphaFoldDB" id="A0A8J6HBA0"/>
<accession>A0A8J6HBA0</accession>
<protein>
    <submittedName>
        <fullName evidence="1">Uncharacterized protein</fullName>
    </submittedName>
</protein>
<comment type="caution">
    <text evidence="1">The sequence shown here is derived from an EMBL/GenBank/DDBJ whole genome shotgun (WGS) entry which is preliminary data.</text>
</comment>